<evidence type="ECO:0000259" key="8">
    <source>
        <dbReference type="PROSITE" id="PS50850"/>
    </source>
</evidence>
<protein>
    <recommendedName>
        <fullName evidence="8">Major facilitator superfamily (MFS) profile domain-containing protein</fullName>
    </recommendedName>
</protein>
<dbReference type="Proteomes" id="UP000029692">
    <property type="component" value="Unassembled WGS sequence"/>
</dbReference>
<dbReference type="GO" id="GO:0015213">
    <property type="term" value="F:uridine transmembrane transporter activity"/>
    <property type="evidence" value="ECO:0007669"/>
    <property type="project" value="TreeGrafter"/>
</dbReference>
<proteinExistence type="predicted"/>
<feature type="transmembrane region" description="Helical" evidence="7">
    <location>
        <begin position="343"/>
        <end position="363"/>
    </location>
</feature>
<evidence type="ECO:0000256" key="3">
    <source>
        <dbReference type="ARBA" id="ARBA00022475"/>
    </source>
</evidence>
<evidence type="ECO:0000256" key="7">
    <source>
        <dbReference type="SAM" id="Phobius"/>
    </source>
</evidence>
<feature type="transmembrane region" description="Helical" evidence="7">
    <location>
        <begin position="383"/>
        <end position="404"/>
    </location>
</feature>
<feature type="transmembrane region" description="Helical" evidence="7">
    <location>
        <begin position="253"/>
        <end position="273"/>
    </location>
</feature>
<feature type="transmembrane region" description="Helical" evidence="7">
    <location>
        <begin position="211"/>
        <end position="233"/>
    </location>
</feature>
<evidence type="ECO:0000256" key="2">
    <source>
        <dbReference type="ARBA" id="ARBA00022448"/>
    </source>
</evidence>
<dbReference type="PANTHER" id="PTHR23522">
    <property type="entry name" value="BLL5896 PROTEIN"/>
    <property type="match status" value="1"/>
</dbReference>
<evidence type="ECO:0000256" key="6">
    <source>
        <dbReference type="ARBA" id="ARBA00023136"/>
    </source>
</evidence>
<dbReference type="Pfam" id="PF03825">
    <property type="entry name" value="Nuc_H_symport"/>
    <property type="match status" value="1"/>
</dbReference>
<keyword evidence="6 7" id="KW-0472">Membrane</keyword>
<keyword evidence="3" id="KW-1003">Cell membrane</keyword>
<evidence type="ECO:0000256" key="1">
    <source>
        <dbReference type="ARBA" id="ARBA00004651"/>
    </source>
</evidence>
<gene>
    <name evidence="9" type="ORF">DC28_01935</name>
</gene>
<name>A0A098R5D7_9SPIO</name>
<keyword evidence="5 7" id="KW-1133">Transmembrane helix</keyword>
<dbReference type="RefSeq" id="WP_037544465.1">
    <property type="nucleotide sequence ID" value="NZ_JNUP01000001.1"/>
</dbReference>
<feature type="transmembrane region" description="Helical" evidence="7">
    <location>
        <begin position="308"/>
        <end position="331"/>
    </location>
</feature>
<dbReference type="EMBL" id="JNUP01000001">
    <property type="protein sequence ID" value="KGE73957.1"/>
    <property type="molecule type" value="Genomic_DNA"/>
</dbReference>
<dbReference type="GO" id="GO:0005886">
    <property type="term" value="C:plasma membrane"/>
    <property type="evidence" value="ECO:0007669"/>
    <property type="project" value="UniProtKB-SubCell"/>
</dbReference>
<dbReference type="PANTHER" id="PTHR23522:SF4">
    <property type="entry name" value="NUCLEOSIDE PERMEASE NUPG-RELATED"/>
    <property type="match status" value="1"/>
</dbReference>
<feature type="transmembrane region" description="Helical" evidence="7">
    <location>
        <begin position="73"/>
        <end position="90"/>
    </location>
</feature>
<organism evidence="9 10">
    <name type="scientific">Spirochaeta lutea</name>
    <dbReference type="NCBI Taxonomy" id="1480694"/>
    <lineage>
        <taxon>Bacteria</taxon>
        <taxon>Pseudomonadati</taxon>
        <taxon>Spirochaetota</taxon>
        <taxon>Spirochaetia</taxon>
        <taxon>Spirochaetales</taxon>
        <taxon>Spirochaetaceae</taxon>
        <taxon>Spirochaeta</taxon>
    </lineage>
</organism>
<comment type="subcellular location">
    <subcellularLocation>
        <location evidence="1">Cell membrane</location>
        <topology evidence="1">Multi-pass membrane protein</topology>
    </subcellularLocation>
</comment>
<feature type="transmembrane region" description="Helical" evidence="7">
    <location>
        <begin position="280"/>
        <end position="302"/>
    </location>
</feature>
<dbReference type="InterPro" id="IPR020846">
    <property type="entry name" value="MFS_dom"/>
</dbReference>
<feature type="transmembrane region" description="Helical" evidence="7">
    <location>
        <begin position="44"/>
        <end position="64"/>
    </location>
</feature>
<evidence type="ECO:0000256" key="5">
    <source>
        <dbReference type="ARBA" id="ARBA00022989"/>
    </source>
</evidence>
<keyword evidence="2" id="KW-0813">Transport</keyword>
<dbReference type="OrthoDB" id="9783013at2"/>
<feature type="domain" description="Major facilitator superfamily (MFS) profile" evidence="8">
    <location>
        <begin position="219"/>
        <end position="412"/>
    </location>
</feature>
<feature type="transmembrane region" description="Helical" evidence="7">
    <location>
        <begin position="171"/>
        <end position="190"/>
    </location>
</feature>
<keyword evidence="10" id="KW-1185">Reference proteome</keyword>
<dbReference type="eggNOG" id="COG2814">
    <property type="taxonomic scope" value="Bacteria"/>
</dbReference>
<evidence type="ECO:0000313" key="10">
    <source>
        <dbReference type="Proteomes" id="UP000029692"/>
    </source>
</evidence>
<feature type="transmembrane region" description="Helical" evidence="7">
    <location>
        <begin position="135"/>
        <end position="159"/>
    </location>
</feature>
<keyword evidence="4 7" id="KW-0812">Transmembrane</keyword>
<evidence type="ECO:0000256" key="4">
    <source>
        <dbReference type="ARBA" id="ARBA00022692"/>
    </source>
</evidence>
<dbReference type="Gene3D" id="1.20.1250.20">
    <property type="entry name" value="MFS general substrate transporter like domains"/>
    <property type="match status" value="2"/>
</dbReference>
<reference evidence="9 10" key="1">
    <citation type="submission" date="2014-05" db="EMBL/GenBank/DDBJ databases">
        <title>De novo Genome Sequence of Spirocheata sp.</title>
        <authorList>
            <person name="Shivani Y."/>
            <person name="Subhash Y."/>
            <person name="Tushar L."/>
            <person name="Sasikala C."/>
            <person name="Ramana C.V."/>
        </authorList>
    </citation>
    <scope>NUCLEOTIDE SEQUENCE [LARGE SCALE GENOMIC DNA]</scope>
    <source>
        <strain evidence="9 10">JC230</strain>
    </source>
</reference>
<feature type="transmembrane region" description="Helical" evidence="7">
    <location>
        <begin position="96"/>
        <end position="123"/>
    </location>
</feature>
<dbReference type="PROSITE" id="PS50850">
    <property type="entry name" value="MFS"/>
    <property type="match status" value="1"/>
</dbReference>
<dbReference type="AlphaFoldDB" id="A0A098R5D7"/>
<dbReference type="GO" id="GO:0015212">
    <property type="term" value="F:cytidine transmembrane transporter activity"/>
    <property type="evidence" value="ECO:0007669"/>
    <property type="project" value="TreeGrafter"/>
</dbReference>
<sequence>MQKPIKKILNLIMFFQLFTAGAFNPIQSLYFTQHLGFSGTQTGLILSFAVVSAILAPLLSSLVVDRILSARRLLMVLHGVSAGAGVFFSFQDNFILVLLSYFIFMITQGPTVGLVNAVTFANLPEPTKSFGGVRMFGTLGWMVAGWSFGLVGHLLSVLGGDASGTSVLLPWAFRIAALGSLLTLLFAAILPGKPKPVSVPRSLKDMIPREALAVLGRPEILLLMMVYFVSGISDRFYVFGAGPYLSMIGFSQAQISPILTIGQIAEVPALFFLGRLLKRFGFRTVFSIGLIAQVARFAIFGYGTHPVLVFFAVGLNSLVFGFFYAGATVFIDSHTDIESRSSVHQLINLVFMGLGSLVGNTLAGVVSDLIPGTQKFGSTFWTVPFWGSVILLTLTWVLVFPRIFRKPLQSSS</sequence>
<dbReference type="STRING" id="1480694.DC28_01935"/>
<accession>A0A098R5D7</accession>
<evidence type="ECO:0000313" key="9">
    <source>
        <dbReference type="EMBL" id="KGE73957.1"/>
    </source>
</evidence>
<dbReference type="SUPFAM" id="SSF103473">
    <property type="entry name" value="MFS general substrate transporter"/>
    <property type="match status" value="1"/>
</dbReference>
<comment type="caution">
    <text evidence="9">The sequence shown here is derived from an EMBL/GenBank/DDBJ whole genome shotgun (WGS) entry which is preliminary data.</text>
</comment>
<dbReference type="InterPro" id="IPR004740">
    <property type="entry name" value="Nuc_H_symport"/>
</dbReference>
<dbReference type="InterPro" id="IPR036259">
    <property type="entry name" value="MFS_trans_sf"/>
</dbReference>